<organism evidence="2 3">
    <name type="scientific">Coprinopsis cinerea (strain Okayama-7 / 130 / ATCC MYA-4618 / FGSC 9003)</name>
    <name type="common">Inky cap fungus</name>
    <name type="synonym">Hormographiella aspergillata</name>
    <dbReference type="NCBI Taxonomy" id="240176"/>
    <lineage>
        <taxon>Eukaryota</taxon>
        <taxon>Fungi</taxon>
        <taxon>Dikarya</taxon>
        <taxon>Basidiomycota</taxon>
        <taxon>Agaricomycotina</taxon>
        <taxon>Agaricomycetes</taxon>
        <taxon>Agaricomycetidae</taxon>
        <taxon>Agaricales</taxon>
        <taxon>Agaricineae</taxon>
        <taxon>Psathyrellaceae</taxon>
        <taxon>Coprinopsis</taxon>
    </lineage>
</organism>
<accession>A8N062</accession>
<reference evidence="2 3" key="1">
    <citation type="journal article" date="2010" name="Proc. Natl. Acad. Sci. U.S.A.">
        <title>Insights into evolution of multicellular fungi from the assembled chromosomes of the mushroom Coprinopsis cinerea (Coprinus cinereus).</title>
        <authorList>
            <person name="Stajich J.E."/>
            <person name="Wilke S.K."/>
            <person name="Ahren D."/>
            <person name="Au C.H."/>
            <person name="Birren B.W."/>
            <person name="Borodovsky M."/>
            <person name="Burns C."/>
            <person name="Canback B."/>
            <person name="Casselton L.A."/>
            <person name="Cheng C.K."/>
            <person name="Deng J."/>
            <person name="Dietrich F.S."/>
            <person name="Fargo D.C."/>
            <person name="Farman M.L."/>
            <person name="Gathman A.C."/>
            <person name="Goldberg J."/>
            <person name="Guigo R."/>
            <person name="Hoegger P.J."/>
            <person name="Hooker J.B."/>
            <person name="Huggins A."/>
            <person name="James T.Y."/>
            <person name="Kamada T."/>
            <person name="Kilaru S."/>
            <person name="Kodira C."/>
            <person name="Kues U."/>
            <person name="Kupfer D."/>
            <person name="Kwan H.S."/>
            <person name="Lomsadze A."/>
            <person name="Li W."/>
            <person name="Lilly W.W."/>
            <person name="Ma L.J."/>
            <person name="Mackey A.J."/>
            <person name="Manning G."/>
            <person name="Martin F."/>
            <person name="Muraguchi H."/>
            <person name="Natvig D.O."/>
            <person name="Palmerini H."/>
            <person name="Ramesh M.A."/>
            <person name="Rehmeyer C.J."/>
            <person name="Roe B.A."/>
            <person name="Shenoy N."/>
            <person name="Stanke M."/>
            <person name="Ter-Hovhannisyan V."/>
            <person name="Tunlid A."/>
            <person name="Velagapudi R."/>
            <person name="Vision T.J."/>
            <person name="Zeng Q."/>
            <person name="Zolan M.E."/>
            <person name="Pukkila P.J."/>
        </authorList>
    </citation>
    <scope>NUCLEOTIDE SEQUENCE [LARGE SCALE GENOMIC DNA]</scope>
    <source>
        <strain evidence="3">Okayama-7 / 130 / ATCC MYA-4618 / FGSC 9003</strain>
    </source>
</reference>
<feature type="compositionally biased region" description="Polar residues" evidence="1">
    <location>
        <begin position="152"/>
        <end position="168"/>
    </location>
</feature>
<dbReference type="VEuPathDB" id="FungiDB:CC1G_02831"/>
<sequence length="182" mass="19206">MSTTNPSTSNNAGRSFGTKIKGVFEVIHGMSHRNPIVCHQADKFASSLGLGENIRGTALAAIDSMSKSDSTKNDEIAWQGRLELERGLTNLGKRRGQSSATTGPAGWSPDTQQSLYSSSGYDRDPNVVEPQGTSTGYSAPGAMNRMPEPQRYGSTGHTPRQNASTAYPSNAAVGGMAPKAPF</sequence>
<dbReference type="KEGG" id="cci:CC1G_02831"/>
<dbReference type="RefSeq" id="XP_001828250.2">
    <property type="nucleotide sequence ID" value="XM_001828198.2"/>
</dbReference>
<dbReference type="Proteomes" id="UP000001861">
    <property type="component" value="Unassembled WGS sequence"/>
</dbReference>
<comment type="caution">
    <text evidence="2">The sequence shown here is derived from an EMBL/GenBank/DDBJ whole genome shotgun (WGS) entry which is preliminary data.</text>
</comment>
<evidence type="ECO:0000313" key="3">
    <source>
        <dbReference type="Proteomes" id="UP000001861"/>
    </source>
</evidence>
<dbReference type="AlphaFoldDB" id="A8N062"/>
<proteinExistence type="predicted"/>
<feature type="compositionally biased region" description="Polar residues" evidence="1">
    <location>
        <begin position="109"/>
        <end position="120"/>
    </location>
</feature>
<dbReference type="OrthoDB" id="2590867at2759"/>
<name>A8N062_COPC7</name>
<dbReference type="EMBL" id="AACS02000001">
    <property type="protein sequence ID" value="EAU93601.2"/>
    <property type="molecule type" value="Genomic_DNA"/>
</dbReference>
<evidence type="ECO:0000256" key="1">
    <source>
        <dbReference type="SAM" id="MobiDB-lite"/>
    </source>
</evidence>
<dbReference type="GeneID" id="6004627"/>
<dbReference type="InParanoid" id="A8N062"/>
<feature type="region of interest" description="Disordered" evidence="1">
    <location>
        <begin position="88"/>
        <end position="182"/>
    </location>
</feature>
<dbReference type="HOGENOM" id="CLU_1481909_0_0_1"/>
<gene>
    <name evidence="2" type="ORF">CC1G_02831</name>
</gene>
<evidence type="ECO:0000313" key="2">
    <source>
        <dbReference type="EMBL" id="EAU93601.2"/>
    </source>
</evidence>
<keyword evidence="3" id="KW-1185">Reference proteome</keyword>
<protein>
    <submittedName>
        <fullName evidence="2">Uncharacterized protein</fullName>
    </submittedName>
</protein>